<dbReference type="PROSITE" id="PS50931">
    <property type="entry name" value="HTH_LYSR"/>
    <property type="match status" value="1"/>
</dbReference>
<dbReference type="RefSeq" id="WP_129220320.1">
    <property type="nucleotide sequence ID" value="NZ_QYBC01000014.1"/>
</dbReference>
<dbReference type="GO" id="GO:0006351">
    <property type="term" value="P:DNA-templated transcription"/>
    <property type="evidence" value="ECO:0007669"/>
    <property type="project" value="TreeGrafter"/>
</dbReference>
<keyword evidence="3" id="KW-0238">DNA-binding</keyword>
<dbReference type="GO" id="GO:0003700">
    <property type="term" value="F:DNA-binding transcription factor activity"/>
    <property type="evidence" value="ECO:0007669"/>
    <property type="project" value="InterPro"/>
</dbReference>
<dbReference type="EMBL" id="QYBC01000014">
    <property type="protein sequence ID" value="RYB03368.1"/>
    <property type="molecule type" value="Genomic_DNA"/>
</dbReference>
<dbReference type="Gene3D" id="1.10.10.10">
    <property type="entry name" value="Winged helix-like DNA-binding domain superfamily/Winged helix DNA-binding domain"/>
    <property type="match status" value="1"/>
</dbReference>
<evidence type="ECO:0000256" key="1">
    <source>
        <dbReference type="ARBA" id="ARBA00009437"/>
    </source>
</evidence>
<dbReference type="SUPFAM" id="SSF46785">
    <property type="entry name" value="Winged helix' DNA-binding domain"/>
    <property type="match status" value="1"/>
</dbReference>
<dbReference type="InterPro" id="IPR005119">
    <property type="entry name" value="LysR_subst-bd"/>
</dbReference>
<dbReference type="InterPro" id="IPR058163">
    <property type="entry name" value="LysR-type_TF_proteobact-type"/>
</dbReference>
<evidence type="ECO:0000313" key="6">
    <source>
        <dbReference type="EMBL" id="RYB03368.1"/>
    </source>
</evidence>
<evidence type="ECO:0000259" key="5">
    <source>
        <dbReference type="PROSITE" id="PS50931"/>
    </source>
</evidence>
<dbReference type="OrthoDB" id="9813056at2"/>
<comment type="similarity">
    <text evidence="1">Belongs to the LysR transcriptional regulatory family.</text>
</comment>
<dbReference type="Pfam" id="PF00126">
    <property type="entry name" value="HTH_1"/>
    <property type="match status" value="1"/>
</dbReference>
<accession>A0A4Q2R984</accession>
<evidence type="ECO:0000313" key="7">
    <source>
        <dbReference type="Proteomes" id="UP000289411"/>
    </source>
</evidence>
<organism evidence="6 7">
    <name type="scientific">Lichenibacterium ramalinae</name>
    <dbReference type="NCBI Taxonomy" id="2316527"/>
    <lineage>
        <taxon>Bacteria</taxon>
        <taxon>Pseudomonadati</taxon>
        <taxon>Pseudomonadota</taxon>
        <taxon>Alphaproteobacteria</taxon>
        <taxon>Hyphomicrobiales</taxon>
        <taxon>Lichenihabitantaceae</taxon>
        <taxon>Lichenibacterium</taxon>
    </lineage>
</organism>
<keyword evidence="2" id="KW-0805">Transcription regulation</keyword>
<keyword evidence="4" id="KW-0804">Transcription</keyword>
<dbReference type="PANTHER" id="PTHR30537:SF1">
    <property type="entry name" value="HTH-TYPE TRANSCRIPTIONAL REGULATOR PGRR"/>
    <property type="match status" value="1"/>
</dbReference>
<gene>
    <name evidence="6" type="ORF">D3272_16510</name>
</gene>
<evidence type="ECO:0000256" key="2">
    <source>
        <dbReference type="ARBA" id="ARBA00023015"/>
    </source>
</evidence>
<dbReference type="Proteomes" id="UP000289411">
    <property type="component" value="Unassembled WGS sequence"/>
</dbReference>
<name>A0A4Q2R984_9HYPH</name>
<dbReference type="InterPro" id="IPR000847">
    <property type="entry name" value="LysR_HTH_N"/>
</dbReference>
<feature type="domain" description="HTH lysR-type" evidence="5">
    <location>
        <begin position="8"/>
        <end position="64"/>
    </location>
</feature>
<dbReference type="AlphaFoldDB" id="A0A4Q2R984"/>
<dbReference type="InterPro" id="IPR036390">
    <property type="entry name" value="WH_DNA-bd_sf"/>
</dbReference>
<dbReference type="Gene3D" id="3.40.190.290">
    <property type="match status" value="1"/>
</dbReference>
<dbReference type="SUPFAM" id="SSF53850">
    <property type="entry name" value="Periplasmic binding protein-like II"/>
    <property type="match status" value="1"/>
</dbReference>
<reference evidence="6 7" key="1">
    <citation type="submission" date="2018-09" db="EMBL/GenBank/DDBJ databases">
        <authorList>
            <person name="Grouzdev D.S."/>
            <person name="Krutkina M.S."/>
        </authorList>
    </citation>
    <scope>NUCLEOTIDE SEQUENCE [LARGE SCALE GENOMIC DNA]</scope>
    <source>
        <strain evidence="6 7">RmlP001</strain>
    </source>
</reference>
<keyword evidence="7" id="KW-1185">Reference proteome</keyword>
<dbReference type="PANTHER" id="PTHR30537">
    <property type="entry name" value="HTH-TYPE TRANSCRIPTIONAL REGULATOR"/>
    <property type="match status" value="1"/>
</dbReference>
<comment type="caution">
    <text evidence="6">The sequence shown here is derived from an EMBL/GenBank/DDBJ whole genome shotgun (WGS) entry which is preliminary data.</text>
</comment>
<reference evidence="6 7" key="2">
    <citation type="submission" date="2019-02" db="EMBL/GenBank/DDBJ databases">
        <title>'Lichenibacterium ramalinii' gen. nov. sp. nov., 'Lichenibacterium minor' gen. nov. sp. nov.</title>
        <authorList>
            <person name="Pankratov T."/>
        </authorList>
    </citation>
    <scope>NUCLEOTIDE SEQUENCE [LARGE SCALE GENOMIC DNA]</scope>
    <source>
        <strain evidence="6 7">RmlP001</strain>
    </source>
</reference>
<protein>
    <submittedName>
        <fullName evidence="6">LysR family transcriptional regulator</fullName>
    </submittedName>
</protein>
<sequence>MPAFDRSDLPDLMTFTTLVRRCSFKAAAVELRVTTSAVSHAIRRLEDRVGARLLNRTSRSVVPSAAGLALAADLERGFGVIGSALARLDDASRFGAIRLNVPRDAAHLLIGPALPDFAARFPDVDLTVVVEDRPIDVVAEGYDAGIRFGDAVPEDMVAVALTPPLRWVVVGAPGYLEREGEPATPADLARHRCLRLLLGDNTAYRWELGDGDRLVRIEAAGPYTINDTQTTLDAAVGGIGLAYVLERRVVREIEAGALRVVLPGWASTGAGLHMYYPGRRHSHPALRGLIDVVRRQNGLQPLA</sequence>
<dbReference type="Pfam" id="PF03466">
    <property type="entry name" value="LysR_substrate"/>
    <property type="match status" value="1"/>
</dbReference>
<dbReference type="GO" id="GO:0043565">
    <property type="term" value="F:sequence-specific DNA binding"/>
    <property type="evidence" value="ECO:0007669"/>
    <property type="project" value="TreeGrafter"/>
</dbReference>
<evidence type="ECO:0000256" key="4">
    <source>
        <dbReference type="ARBA" id="ARBA00023163"/>
    </source>
</evidence>
<evidence type="ECO:0000256" key="3">
    <source>
        <dbReference type="ARBA" id="ARBA00023125"/>
    </source>
</evidence>
<dbReference type="InterPro" id="IPR036388">
    <property type="entry name" value="WH-like_DNA-bd_sf"/>
</dbReference>
<proteinExistence type="inferred from homology"/>